<comment type="pathway">
    <text evidence="2 15">Bacterial outer membrane biogenesis; LPS core biosynthesis.</text>
</comment>
<evidence type="ECO:0000256" key="8">
    <source>
        <dbReference type="ARBA" id="ARBA00022741"/>
    </source>
</evidence>
<comment type="function">
    <text evidence="15">Catalyzes the ATP-dependent phosphorylation of the 3-deoxy-D-manno-octulosonic acid (Kdo) residue in Kdo-lipid IV(A) at the 4-OH position.</text>
</comment>
<dbReference type="RefSeq" id="WP_261696580.1">
    <property type="nucleotide sequence ID" value="NZ_CP104694.1"/>
</dbReference>
<evidence type="ECO:0000256" key="11">
    <source>
        <dbReference type="ARBA" id="ARBA00022985"/>
    </source>
</evidence>
<dbReference type="SUPFAM" id="SSF56112">
    <property type="entry name" value="Protein kinase-like (PK-like)"/>
    <property type="match status" value="1"/>
</dbReference>
<keyword evidence="11 15" id="KW-0448">Lipopolysaccharide biosynthesis</keyword>
<reference evidence="16" key="1">
    <citation type="submission" date="2022-09" db="EMBL/GenBank/DDBJ databases">
        <title>Tahibacter sp. nov., isolated from a fresh water.</title>
        <authorList>
            <person name="Baek J.H."/>
            <person name="Lee J.K."/>
            <person name="Kim J.M."/>
            <person name="Jeon C.O."/>
        </authorList>
    </citation>
    <scope>NUCLEOTIDE SEQUENCE</scope>
    <source>
        <strain evidence="16">W38</strain>
    </source>
</reference>
<keyword evidence="5 15" id="KW-1003">Cell membrane</keyword>
<comment type="subcellular location">
    <subcellularLocation>
        <location evidence="1 15">Cell inner membrane</location>
        <topology evidence="1 15">Peripheral membrane protein</topology>
        <orientation evidence="1 15">Cytoplasmic side</orientation>
    </subcellularLocation>
</comment>
<evidence type="ECO:0000256" key="12">
    <source>
        <dbReference type="ARBA" id="ARBA00023136"/>
    </source>
</evidence>
<dbReference type="Gene3D" id="1.10.510.10">
    <property type="entry name" value="Transferase(Phosphotransferase) domain 1"/>
    <property type="match status" value="1"/>
</dbReference>
<gene>
    <name evidence="15" type="primary">kdkA</name>
    <name evidence="16" type="ORF">N4264_08335</name>
</gene>
<comment type="similarity">
    <text evidence="3 15">Belongs to the protein kinase superfamily. KdkA/RfaP family.</text>
</comment>
<keyword evidence="9 15" id="KW-0418">Kinase</keyword>
<evidence type="ECO:0000256" key="1">
    <source>
        <dbReference type="ARBA" id="ARBA00004515"/>
    </source>
</evidence>
<evidence type="ECO:0000256" key="4">
    <source>
        <dbReference type="ARBA" id="ARBA00011988"/>
    </source>
</evidence>
<dbReference type="GO" id="GO:0016301">
    <property type="term" value="F:kinase activity"/>
    <property type="evidence" value="ECO:0007669"/>
    <property type="project" value="UniProtKB-KW"/>
</dbReference>
<evidence type="ECO:0000313" key="16">
    <source>
        <dbReference type="EMBL" id="UXI69627.1"/>
    </source>
</evidence>
<dbReference type="EMBL" id="CP104694">
    <property type="protein sequence ID" value="UXI69627.1"/>
    <property type="molecule type" value="Genomic_DNA"/>
</dbReference>
<evidence type="ECO:0000256" key="2">
    <source>
        <dbReference type="ARBA" id="ARBA00004713"/>
    </source>
</evidence>
<keyword evidence="12 15" id="KW-0472">Membrane</keyword>
<name>A0ABY6BPD2_9GAMM</name>
<dbReference type="EC" id="2.7.1.166" evidence="4 15"/>
<protein>
    <recommendedName>
        <fullName evidence="13 15">3-deoxy-D-manno-octulosonic acid kinase</fullName>
        <shortName evidence="15">Kdo kinase</shortName>
        <ecNumber evidence="4 15">2.7.1.166</ecNumber>
    </recommendedName>
</protein>
<dbReference type="HAMAP" id="MF_00521">
    <property type="entry name" value="KDO_kinase"/>
    <property type="match status" value="1"/>
</dbReference>
<sequence>MGVECEAGQVSQAMIDMRTITTHNTRAGESVILCDPSLPAQVDDSWFAPARGPGNATVVGGRGSAWVVATPMGEAVLRHYRRGGLVARLLRDRYLWTNLEASRPYEELQLLLWMHAQKLPVPTPIAARVQRSGMFYRGDLLTLRLADTRTMAQLLADSTLDAEFMGRIGATIADFHRLGVCHADLNAHNILVGDRVYLIDFDRGRRREPAADWQRANLDRLQRSLRKLSAGTKGVDAVAWAALERGYATRQARTPPPLGSAQPEARL</sequence>
<evidence type="ECO:0000256" key="3">
    <source>
        <dbReference type="ARBA" id="ARBA00010327"/>
    </source>
</evidence>
<evidence type="ECO:0000313" key="17">
    <source>
        <dbReference type="Proteomes" id="UP001064632"/>
    </source>
</evidence>
<feature type="active site" evidence="15">
    <location>
        <position position="184"/>
    </location>
</feature>
<keyword evidence="6 15" id="KW-0997">Cell inner membrane</keyword>
<evidence type="ECO:0000256" key="14">
    <source>
        <dbReference type="ARBA" id="ARBA00034417"/>
    </source>
</evidence>
<keyword evidence="8 15" id="KW-0547">Nucleotide-binding</keyword>
<keyword evidence="7 15" id="KW-0808">Transferase</keyword>
<dbReference type="NCBIfam" id="NF002475">
    <property type="entry name" value="PRK01723.1"/>
    <property type="match status" value="1"/>
</dbReference>
<evidence type="ECO:0000256" key="9">
    <source>
        <dbReference type="ARBA" id="ARBA00022777"/>
    </source>
</evidence>
<keyword evidence="17" id="KW-1185">Reference proteome</keyword>
<proteinExistence type="inferred from homology"/>
<evidence type="ECO:0000256" key="13">
    <source>
        <dbReference type="ARBA" id="ARBA00029511"/>
    </source>
</evidence>
<organism evidence="16 17">
    <name type="scientific">Tahibacter amnicola</name>
    <dbReference type="NCBI Taxonomy" id="2976241"/>
    <lineage>
        <taxon>Bacteria</taxon>
        <taxon>Pseudomonadati</taxon>
        <taxon>Pseudomonadota</taxon>
        <taxon>Gammaproteobacteria</taxon>
        <taxon>Lysobacterales</taxon>
        <taxon>Rhodanobacteraceae</taxon>
        <taxon>Tahibacter</taxon>
    </lineage>
</organism>
<dbReference type="Proteomes" id="UP001064632">
    <property type="component" value="Chromosome"/>
</dbReference>
<evidence type="ECO:0000256" key="7">
    <source>
        <dbReference type="ARBA" id="ARBA00022679"/>
    </source>
</evidence>
<evidence type="ECO:0000256" key="6">
    <source>
        <dbReference type="ARBA" id="ARBA00022519"/>
    </source>
</evidence>
<dbReference type="InterPro" id="IPR011009">
    <property type="entry name" value="Kinase-like_dom_sf"/>
</dbReference>
<accession>A0ABY6BPD2</accession>
<evidence type="ECO:0000256" key="5">
    <source>
        <dbReference type="ARBA" id="ARBA00022475"/>
    </source>
</evidence>
<evidence type="ECO:0000256" key="15">
    <source>
        <dbReference type="HAMAP-Rule" id="MF_00521"/>
    </source>
</evidence>
<keyword evidence="10 15" id="KW-0067">ATP-binding</keyword>
<dbReference type="InterPro" id="IPR022826">
    <property type="entry name" value="KDO_kinase"/>
</dbReference>
<comment type="catalytic activity">
    <reaction evidence="14 15">
        <text>an alpha-Kdo-(2-&gt;6)-lipid IVA + ATP = a 4-O-phospho-alpha-Kdo-(2-&gt;6)-lipid IVA + ADP + H(+)</text>
        <dbReference type="Rhea" id="RHEA:74271"/>
        <dbReference type="ChEBI" id="CHEBI:15378"/>
        <dbReference type="ChEBI" id="CHEBI:30616"/>
        <dbReference type="ChEBI" id="CHEBI:176428"/>
        <dbReference type="ChEBI" id="CHEBI:193140"/>
        <dbReference type="ChEBI" id="CHEBI:456216"/>
        <dbReference type="EC" id="2.7.1.166"/>
    </reaction>
</comment>
<evidence type="ECO:0000256" key="10">
    <source>
        <dbReference type="ARBA" id="ARBA00022840"/>
    </source>
</evidence>
<dbReference type="Pfam" id="PF06293">
    <property type="entry name" value="Kdo"/>
    <property type="match status" value="1"/>
</dbReference>